<dbReference type="Proteomes" id="UP001187531">
    <property type="component" value="Unassembled WGS sequence"/>
</dbReference>
<sequence length="419" mass="46901">MAISTNETEPPEPECFGAKQIINTGEVTSAAEFYAGEVDFSIDLFKKVYADNSGIKSKKPQNVFFSPFSVHSALLLAYFGSAGETQKNLGEVLRLGETDKATAIRSYKATQMLHRLSSAANLTSKSYDLELANKVFFDSTEPLSNCITEVLSEEVEEMDFLKKSSESLNMINGWVNDKTKGKIENFLEEGSITSETRMVLANAAYFKGDWQSQFKPERTKPTIFHISPSEQTFVKMMYQKGQFRHGLSKELMSYILELPYVGEDISMFILLPPFVENALDEVLSKLNGSILKEALRSMWKVDIEVGIPKFKIEASMELSKMLKNMGLESIFDPILANMTDFSSSPGLYLYELKHKAVVELKEEGSEAAAATAALFASVSLNTLEREKFICNHPFIFMIYDNIVDSILFVGAYRNPKSSV</sequence>
<reference evidence="5" key="1">
    <citation type="submission" date="2023-07" db="EMBL/GenBank/DDBJ databases">
        <title>Chromosome-level genome assembly of Artemia franciscana.</title>
        <authorList>
            <person name="Jo E."/>
        </authorList>
    </citation>
    <scope>NUCLEOTIDE SEQUENCE</scope>
    <source>
        <tissue evidence="5">Whole body</tissue>
    </source>
</reference>
<dbReference type="InterPro" id="IPR000215">
    <property type="entry name" value="Serpin_fam"/>
</dbReference>
<proteinExistence type="inferred from homology"/>
<evidence type="ECO:0000313" key="5">
    <source>
        <dbReference type="EMBL" id="KAK2721603.1"/>
    </source>
</evidence>
<dbReference type="PROSITE" id="PS00284">
    <property type="entry name" value="SERPIN"/>
    <property type="match status" value="1"/>
</dbReference>
<dbReference type="SMART" id="SM00093">
    <property type="entry name" value="SERPIN"/>
    <property type="match status" value="1"/>
</dbReference>
<dbReference type="PANTHER" id="PTHR11461:SF278">
    <property type="entry name" value="SERINE PROTEASE INHIBITOR 88EA"/>
    <property type="match status" value="1"/>
</dbReference>
<comment type="caution">
    <text evidence="5">The sequence shown here is derived from an EMBL/GenBank/DDBJ whole genome shotgun (WGS) entry which is preliminary data.</text>
</comment>
<accession>A0AA88L7U3</accession>
<name>A0AA88L7U3_ARTSF</name>
<dbReference type="AlphaFoldDB" id="A0AA88L7U3"/>
<keyword evidence="2" id="KW-0722">Serine protease inhibitor</keyword>
<comment type="similarity">
    <text evidence="3">Belongs to the serpin family.</text>
</comment>
<gene>
    <name evidence="5" type="ORF">QYM36_003785</name>
</gene>
<dbReference type="Pfam" id="PF00079">
    <property type="entry name" value="Serpin"/>
    <property type="match status" value="1"/>
</dbReference>
<dbReference type="InterPro" id="IPR036186">
    <property type="entry name" value="Serpin_sf"/>
</dbReference>
<protein>
    <recommendedName>
        <fullName evidence="4">Serpin domain-containing protein</fullName>
    </recommendedName>
</protein>
<evidence type="ECO:0000256" key="3">
    <source>
        <dbReference type="RuleBase" id="RU000411"/>
    </source>
</evidence>
<dbReference type="InterPro" id="IPR042178">
    <property type="entry name" value="Serpin_sf_1"/>
</dbReference>
<dbReference type="InterPro" id="IPR023795">
    <property type="entry name" value="Serpin_CS"/>
</dbReference>
<dbReference type="Gene3D" id="2.30.39.10">
    <property type="entry name" value="Alpha-1-antitrypsin, domain 1"/>
    <property type="match status" value="1"/>
</dbReference>
<dbReference type="EMBL" id="JAVRJZ010000006">
    <property type="protein sequence ID" value="KAK2721603.1"/>
    <property type="molecule type" value="Genomic_DNA"/>
</dbReference>
<keyword evidence="6" id="KW-1185">Reference proteome</keyword>
<feature type="domain" description="Serpin" evidence="4">
    <location>
        <begin position="42"/>
        <end position="415"/>
    </location>
</feature>
<dbReference type="PANTHER" id="PTHR11461">
    <property type="entry name" value="SERINE PROTEASE INHIBITOR, SERPIN"/>
    <property type="match status" value="1"/>
</dbReference>
<evidence type="ECO:0000259" key="4">
    <source>
        <dbReference type="SMART" id="SM00093"/>
    </source>
</evidence>
<evidence type="ECO:0000313" key="6">
    <source>
        <dbReference type="Proteomes" id="UP001187531"/>
    </source>
</evidence>
<evidence type="ECO:0000256" key="1">
    <source>
        <dbReference type="ARBA" id="ARBA00022690"/>
    </source>
</evidence>
<dbReference type="CDD" id="cd19594">
    <property type="entry name" value="serpin_crustaceans_chelicerates_insects"/>
    <property type="match status" value="1"/>
</dbReference>
<evidence type="ECO:0000256" key="2">
    <source>
        <dbReference type="ARBA" id="ARBA00022900"/>
    </source>
</evidence>
<dbReference type="GO" id="GO:0005615">
    <property type="term" value="C:extracellular space"/>
    <property type="evidence" value="ECO:0007669"/>
    <property type="project" value="InterPro"/>
</dbReference>
<dbReference type="InterPro" id="IPR042185">
    <property type="entry name" value="Serpin_sf_2"/>
</dbReference>
<organism evidence="5 6">
    <name type="scientific">Artemia franciscana</name>
    <name type="common">Brine shrimp</name>
    <name type="synonym">Artemia sanfranciscana</name>
    <dbReference type="NCBI Taxonomy" id="6661"/>
    <lineage>
        <taxon>Eukaryota</taxon>
        <taxon>Metazoa</taxon>
        <taxon>Ecdysozoa</taxon>
        <taxon>Arthropoda</taxon>
        <taxon>Crustacea</taxon>
        <taxon>Branchiopoda</taxon>
        <taxon>Anostraca</taxon>
        <taxon>Artemiidae</taxon>
        <taxon>Artemia</taxon>
    </lineage>
</organism>
<dbReference type="Gene3D" id="3.30.497.10">
    <property type="entry name" value="Antithrombin, subunit I, domain 2"/>
    <property type="match status" value="1"/>
</dbReference>
<dbReference type="SUPFAM" id="SSF56574">
    <property type="entry name" value="Serpins"/>
    <property type="match status" value="1"/>
</dbReference>
<dbReference type="GO" id="GO:0004867">
    <property type="term" value="F:serine-type endopeptidase inhibitor activity"/>
    <property type="evidence" value="ECO:0007669"/>
    <property type="project" value="UniProtKB-KW"/>
</dbReference>
<keyword evidence="1" id="KW-0646">Protease inhibitor</keyword>
<dbReference type="InterPro" id="IPR023796">
    <property type="entry name" value="Serpin_dom"/>
</dbReference>